<dbReference type="EMBL" id="JACXVP010000002">
    <property type="protein sequence ID" value="KAG5627335.1"/>
    <property type="molecule type" value="Genomic_DNA"/>
</dbReference>
<organism evidence="1 2">
    <name type="scientific">Solanum commersonii</name>
    <name type="common">Commerson's wild potato</name>
    <name type="synonym">Commerson's nightshade</name>
    <dbReference type="NCBI Taxonomy" id="4109"/>
    <lineage>
        <taxon>Eukaryota</taxon>
        <taxon>Viridiplantae</taxon>
        <taxon>Streptophyta</taxon>
        <taxon>Embryophyta</taxon>
        <taxon>Tracheophyta</taxon>
        <taxon>Spermatophyta</taxon>
        <taxon>Magnoliopsida</taxon>
        <taxon>eudicotyledons</taxon>
        <taxon>Gunneridae</taxon>
        <taxon>Pentapetalae</taxon>
        <taxon>asterids</taxon>
        <taxon>lamiids</taxon>
        <taxon>Solanales</taxon>
        <taxon>Solanaceae</taxon>
        <taxon>Solanoideae</taxon>
        <taxon>Solaneae</taxon>
        <taxon>Solanum</taxon>
    </lineage>
</organism>
<protein>
    <submittedName>
        <fullName evidence="1">Uncharacterized protein</fullName>
    </submittedName>
</protein>
<sequence length="288" mass="33051">MVDLSQAPVMGRFSVVNSLDWVIKTEKYFLFYDILSEHKLSLASFYLDGEALECRKTPHNRFAFLRQFTTVDDYQAWAATISSLNTIANLPTPQSWNAPSDYNKVFGEKSNKTADIVVDVENATKLSKSGSAEMLDTQAKEKFFHLILDEAKEEAEFPVPQHVSEPLVYNNNEARKVFDEFFVGCKDVILESHKVLTIITDTIEENDYAIDVENEERNEEEEKLFTIENKIRQLVPAFVGILPLWFDSTFSSFSDFAMFNMLHKLGIARCVEEISEMLSTCRYDQLTN</sequence>
<dbReference type="Proteomes" id="UP000824120">
    <property type="component" value="Chromosome 2"/>
</dbReference>
<proteinExistence type="predicted"/>
<evidence type="ECO:0000313" key="1">
    <source>
        <dbReference type="EMBL" id="KAG5627335.1"/>
    </source>
</evidence>
<reference evidence="1 2" key="1">
    <citation type="submission" date="2020-09" db="EMBL/GenBank/DDBJ databases">
        <title>De no assembly of potato wild relative species, Solanum commersonii.</title>
        <authorList>
            <person name="Cho K."/>
        </authorList>
    </citation>
    <scope>NUCLEOTIDE SEQUENCE [LARGE SCALE GENOMIC DNA]</scope>
    <source>
        <strain evidence="1">LZ3.2</strain>
        <tissue evidence="1">Leaf</tissue>
    </source>
</reference>
<comment type="caution">
    <text evidence="1">The sequence shown here is derived from an EMBL/GenBank/DDBJ whole genome shotgun (WGS) entry which is preliminary data.</text>
</comment>
<accession>A0A9J6AT67</accession>
<keyword evidence="2" id="KW-1185">Reference proteome</keyword>
<dbReference type="AlphaFoldDB" id="A0A9J6AT67"/>
<gene>
    <name evidence="1" type="ORF">H5410_012553</name>
</gene>
<evidence type="ECO:0000313" key="2">
    <source>
        <dbReference type="Proteomes" id="UP000824120"/>
    </source>
</evidence>
<dbReference type="OrthoDB" id="2013610at2759"/>
<name>A0A9J6AT67_SOLCO</name>